<feature type="transmembrane region" description="Helical" evidence="7">
    <location>
        <begin position="96"/>
        <end position="119"/>
    </location>
</feature>
<proteinExistence type="predicted"/>
<sequence length="311" mass="33092">MQSLFSLTGPIFALIAIGYLAVSYKLVPKEGVAAFGRYLVTFAIPAALFKALGERDLAEIIQPDYLLIYGTGSLIPFAILFLVAKKMRNRPLDQSAIIAMGGSFSNTLMIGYPIIYQLFGAKALVPFALTLMVENLIMMPLVLTLAELQQNKKDHVLKTLGRTFAQLLKTPIIMGIILGLASSALALQAPAPVLKIIDMLAASVGAVALFAVGGNLVGIRFQGMALDLSQIVATKLILHPLAVITCLYLGPTLDPTLTAVAVILSAMPMFGIYSAIGERYNMGSLCAAALIPATLLSFITINLAVFWTTSG</sequence>
<feature type="transmembrane region" description="Helical" evidence="7">
    <location>
        <begin position="125"/>
        <end position="146"/>
    </location>
</feature>
<reference evidence="8 9" key="1">
    <citation type="submission" date="2017-09" db="EMBL/GenBank/DDBJ databases">
        <authorList>
            <person name="Ehlers B."/>
            <person name="Leendertz F.H."/>
        </authorList>
    </citation>
    <scope>NUCLEOTIDE SEQUENCE [LARGE SCALE GENOMIC DNA]</scope>
    <source>
        <strain evidence="8 9">DSM 18289</strain>
    </source>
</reference>
<keyword evidence="9" id="KW-1185">Reference proteome</keyword>
<feature type="transmembrane region" description="Helical" evidence="7">
    <location>
        <begin position="256"/>
        <end position="273"/>
    </location>
</feature>
<evidence type="ECO:0000256" key="5">
    <source>
        <dbReference type="ARBA" id="ARBA00022989"/>
    </source>
</evidence>
<evidence type="ECO:0000256" key="2">
    <source>
        <dbReference type="ARBA" id="ARBA00022448"/>
    </source>
</evidence>
<keyword evidence="3" id="KW-1003">Cell membrane</keyword>
<keyword evidence="4 7" id="KW-0812">Transmembrane</keyword>
<feature type="transmembrane region" description="Helical" evidence="7">
    <location>
        <begin position="285"/>
        <end position="307"/>
    </location>
</feature>
<feature type="transmembrane region" description="Helical" evidence="7">
    <location>
        <begin position="6"/>
        <end position="27"/>
    </location>
</feature>
<feature type="transmembrane region" description="Helical" evidence="7">
    <location>
        <begin position="199"/>
        <end position="219"/>
    </location>
</feature>
<keyword evidence="6 7" id="KW-0472">Membrane</keyword>
<feature type="transmembrane region" description="Helical" evidence="7">
    <location>
        <begin position="231"/>
        <end position="250"/>
    </location>
</feature>
<evidence type="ECO:0000313" key="9">
    <source>
        <dbReference type="Proteomes" id="UP000219439"/>
    </source>
</evidence>
<dbReference type="RefSeq" id="WP_097155765.1">
    <property type="nucleotide sequence ID" value="NZ_OBEL01000008.1"/>
</dbReference>
<dbReference type="GO" id="GO:0016020">
    <property type="term" value="C:membrane"/>
    <property type="evidence" value="ECO:0007669"/>
    <property type="project" value="UniProtKB-SubCell"/>
</dbReference>
<name>A0A285PNA4_9HYPH</name>
<evidence type="ECO:0000256" key="1">
    <source>
        <dbReference type="ARBA" id="ARBA00004141"/>
    </source>
</evidence>
<comment type="subcellular location">
    <subcellularLocation>
        <location evidence="1">Membrane</location>
        <topology evidence="1">Multi-pass membrane protein</topology>
    </subcellularLocation>
</comment>
<dbReference type="GO" id="GO:0055085">
    <property type="term" value="P:transmembrane transport"/>
    <property type="evidence" value="ECO:0007669"/>
    <property type="project" value="InterPro"/>
</dbReference>
<evidence type="ECO:0000256" key="3">
    <source>
        <dbReference type="ARBA" id="ARBA00022475"/>
    </source>
</evidence>
<feature type="transmembrane region" description="Helical" evidence="7">
    <location>
        <begin position="65"/>
        <end position="84"/>
    </location>
</feature>
<keyword evidence="2" id="KW-0813">Transport</keyword>
<accession>A0A285PNA4</accession>
<dbReference type="EMBL" id="OBEL01000008">
    <property type="protein sequence ID" value="SNZ21381.1"/>
    <property type="molecule type" value="Genomic_DNA"/>
</dbReference>
<feature type="transmembrane region" description="Helical" evidence="7">
    <location>
        <begin position="34"/>
        <end position="53"/>
    </location>
</feature>
<dbReference type="OrthoDB" id="9810457at2"/>
<dbReference type="PANTHER" id="PTHR36838:SF3">
    <property type="entry name" value="TRANSPORTER AUXIN EFFLUX CARRIER EC FAMILY"/>
    <property type="match status" value="1"/>
</dbReference>
<keyword evidence="5 7" id="KW-1133">Transmembrane helix</keyword>
<evidence type="ECO:0008006" key="10">
    <source>
        <dbReference type="Google" id="ProtNLM"/>
    </source>
</evidence>
<dbReference type="PANTHER" id="PTHR36838">
    <property type="entry name" value="AUXIN EFFLUX CARRIER FAMILY PROTEIN"/>
    <property type="match status" value="1"/>
</dbReference>
<protein>
    <recommendedName>
        <fullName evidence="10">Permease</fullName>
    </recommendedName>
</protein>
<evidence type="ECO:0000256" key="7">
    <source>
        <dbReference type="SAM" id="Phobius"/>
    </source>
</evidence>
<dbReference type="AlphaFoldDB" id="A0A285PNA4"/>
<gene>
    <name evidence="8" type="ORF">SAMN06265368_4501</name>
</gene>
<evidence type="ECO:0000256" key="6">
    <source>
        <dbReference type="ARBA" id="ARBA00023136"/>
    </source>
</evidence>
<evidence type="ECO:0000256" key="4">
    <source>
        <dbReference type="ARBA" id="ARBA00022692"/>
    </source>
</evidence>
<dbReference type="Proteomes" id="UP000219439">
    <property type="component" value="Unassembled WGS sequence"/>
</dbReference>
<dbReference type="Pfam" id="PF03547">
    <property type="entry name" value="Mem_trans"/>
    <property type="match status" value="1"/>
</dbReference>
<organism evidence="8 9">
    <name type="scientific">Cohaesibacter gelatinilyticus</name>
    <dbReference type="NCBI Taxonomy" id="372072"/>
    <lineage>
        <taxon>Bacteria</taxon>
        <taxon>Pseudomonadati</taxon>
        <taxon>Pseudomonadota</taxon>
        <taxon>Alphaproteobacteria</taxon>
        <taxon>Hyphomicrobiales</taxon>
        <taxon>Cohaesibacteraceae</taxon>
    </lineage>
</organism>
<evidence type="ECO:0000313" key="8">
    <source>
        <dbReference type="EMBL" id="SNZ21381.1"/>
    </source>
</evidence>
<feature type="transmembrane region" description="Helical" evidence="7">
    <location>
        <begin position="167"/>
        <end position="187"/>
    </location>
</feature>
<dbReference type="InterPro" id="IPR004776">
    <property type="entry name" value="Mem_transp_PIN-like"/>
</dbReference>